<dbReference type="InterPro" id="IPR000073">
    <property type="entry name" value="AB_hydrolase_1"/>
</dbReference>
<dbReference type="Proteomes" id="UP001501578">
    <property type="component" value="Unassembled WGS sequence"/>
</dbReference>
<feature type="compositionally biased region" description="Basic and acidic residues" evidence="1">
    <location>
        <begin position="217"/>
        <end position="229"/>
    </location>
</feature>
<name>A0ABN1P2B7_9ACTN</name>
<dbReference type="InterPro" id="IPR029058">
    <property type="entry name" value="AB_hydrolase_fold"/>
</dbReference>
<feature type="compositionally biased region" description="Basic residues" evidence="1">
    <location>
        <begin position="230"/>
        <end position="240"/>
    </location>
</feature>
<evidence type="ECO:0000313" key="3">
    <source>
        <dbReference type="EMBL" id="GAA0921503.1"/>
    </source>
</evidence>
<evidence type="ECO:0000259" key="2">
    <source>
        <dbReference type="Pfam" id="PF00561"/>
    </source>
</evidence>
<feature type="region of interest" description="Disordered" evidence="1">
    <location>
        <begin position="216"/>
        <end position="240"/>
    </location>
</feature>
<feature type="domain" description="AB hydrolase-1" evidence="2">
    <location>
        <begin position="49"/>
        <end position="149"/>
    </location>
</feature>
<evidence type="ECO:0000313" key="4">
    <source>
        <dbReference type="Proteomes" id="UP001501578"/>
    </source>
</evidence>
<proteinExistence type="predicted"/>
<evidence type="ECO:0000256" key="1">
    <source>
        <dbReference type="SAM" id="MobiDB-lite"/>
    </source>
</evidence>
<dbReference type="Pfam" id="PF00561">
    <property type="entry name" value="Abhydrolase_1"/>
    <property type="match status" value="1"/>
</dbReference>
<accession>A0ABN1P2B7</accession>
<protein>
    <recommendedName>
        <fullName evidence="2">AB hydrolase-1 domain-containing protein</fullName>
    </recommendedName>
</protein>
<dbReference type="Gene3D" id="3.40.50.1820">
    <property type="entry name" value="alpha/beta hydrolase"/>
    <property type="match status" value="1"/>
</dbReference>
<organism evidence="3 4">
    <name type="scientific">Nonomuraea longicatena</name>
    <dbReference type="NCBI Taxonomy" id="83682"/>
    <lineage>
        <taxon>Bacteria</taxon>
        <taxon>Bacillati</taxon>
        <taxon>Actinomycetota</taxon>
        <taxon>Actinomycetes</taxon>
        <taxon>Streptosporangiales</taxon>
        <taxon>Streptosporangiaceae</taxon>
        <taxon>Nonomuraea</taxon>
    </lineage>
</organism>
<sequence length="240" mass="26614">MPEACKQPGATLHDPRGKKQYTAQAAAMTKALTTCRQADGTGLFAHLDALSIARDVEAIRRALGEERLSFTAHSLGGVAAAAYARLFPQGIRAMYVDSVGNQPQGWPAHQLRLLPIRQRMLTRFAEWCANTPACALHGQDAEAVWHRLLRAADRDPIPVTSPRYGSGKLTGWLLGTLVPLRSRAAERRLAGFRDLRRQGPARRRVGVRRHGAVHRTVRGDPRRTGDELRRRARLHRLPPA</sequence>
<reference evidence="3 4" key="1">
    <citation type="journal article" date="2019" name="Int. J. Syst. Evol. Microbiol.">
        <title>The Global Catalogue of Microorganisms (GCM) 10K type strain sequencing project: providing services to taxonomists for standard genome sequencing and annotation.</title>
        <authorList>
            <consortium name="The Broad Institute Genomics Platform"/>
            <consortium name="The Broad Institute Genome Sequencing Center for Infectious Disease"/>
            <person name="Wu L."/>
            <person name="Ma J."/>
        </authorList>
    </citation>
    <scope>NUCLEOTIDE SEQUENCE [LARGE SCALE GENOMIC DNA]</scope>
    <source>
        <strain evidence="3 4">JCM 11136</strain>
    </source>
</reference>
<dbReference type="SUPFAM" id="SSF53474">
    <property type="entry name" value="alpha/beta-Hydrolases"/>
    <property type="match status" value="1"/>
</dbReference>
<keyword evidence="4" id="KW-1185">Reference proteome</keyword>
<comment type="caution">
    <text evidence="3">The sequence shown here is derived from an EMBL/GenBank/DDBJ whole genome shotgun (WGS) entry which is preliminary data.</text>
</comment>
<dbReference type="RefSeq" id="WP_343949495.1">
    <property type="nucleotide sequence ID" value="NZ_BAAAHQ010000008.1"/>
</dbReference>
<gene>
    <name evidence="3" type="ORF">GCM10009560_20360</name>
</gene>
<dbReference type="EMBL" id="BAAAHQ010000008">
    <property type="protein sequence ID" value="GAA0921503.1"/>
    <property type="molecule type" value="Genomic_DNA"/>
</dbReference>